<keyword evidence="3" id="KW-1185">Reference proteome</keyword>
<evidence type="ECO:0000313" key="2">
    <source>
        <dbReference type="EMBL" id="KAK3508753.1"/>
    </source>
</evidence>
<dbReference type="Gene3D" id="3.10.10.10">
    <property type="entry name" value="HIV Type 1 Reverse Transcriptase, subunit A, domain 1"/>
    <property type="match status" value="1"/>
</dbReference>
<keyword evidence="1" id="KW-0812">Transmembrane</keyword>
<gene>
    <name evidence="2" type="ORF">QTP70_004233</name>
</gene>
<dbReference type="SUPFAM" id="SSF56672">
    <property type="entry name" value="DNA/RNA polymerases"/>
    <property type="match status" value="1"/>
</dbReference>
<dbReference type="PANTHER" id="PTHR15503">
    <property type="entry name" value="LDOC1 RELATED"/>
    <property type="match status" value="1"/>
</dbReference>
<sequence length="182" mass="20627">MDNQLIGEGLITHITIPLTLQISMLQILFYVIASPKNPLILGFPWLQHHDPQFDWKERELTHWSPFCKAHCLRDVFTQPCLATSIESPSTGDDAPIPREYQSLQEVFSKERATQLPPHCPWDCTIDLLPHAMLPKCKVYPLSLPESQAMDENIEEALAVGYICLSTLPVAAGFFMEKKNGRL</sequence>
<name>A0AAE0PV39_9TELE</name>
<dbReference type="AlphaFoldDB" id="A0AAE0PV39"/>
<comment type="caution">
    <text evidence="2">The sequence shown here is derived from an EMBL/GenBank/DDBJ whole genome shotgun (WGS) entry which is preliminary data.</text>
</comment>
<feature type="transmembrane region" description="Helical" evidence="1">
    <location>
        <begin position="156"/>
        <end position="175"/>
    </location>
</feature>
<proteinExistence type="predicted"/>
<protein>
    <submittedName>
        <fullName evidence="2">Uncharacterized protein</fullName>
    </submittedName>
</protein>
<dbReference type="Proteomes" id="UP001274896">
    <property type="component" value="Unassembled WGS sequence"/>
</dbReference>
<evidence type="ECO:0000313" key="3">
    <source>
        <dbReference type="Proteomes" id="UP001274896"/>
    </source>
</evidence>
<accession>A0AAE0PV39</accession>
<organism evidence="2 3">
    <name type="scientific">Hemibagrus guttatus</name>
    <dbReference type="NCBI Taxonomy" id="175788"/>
    <lineage>
        <taxon>Eukaryota</taxon>
        <taxon>Metazoa</taxon>
        <taxon>Chordata</taxon>
        <taxon>Craniata</taxon>
        <taxon>Vertebrata</taxon>
        <taxon>Euteleostomi</taxon>
        <taxon>Actinopterygii</taxon>
        <taxon>Neopterygii</taxon>
        <taxon>Teleostei</taxon>
        <taxon>Ostariophysi</taxon>
        <taxon>Siluriformes</taxon>
        <taxon>Bagridae</taxon>
        <taxon>Hemibagrus</taxon>
    </lineage>
</organism>
<dbReference type="PANTHER" id="PTHR15503:SF22">
    <property type="entry name" value="TRANSPOSON TY3-I GAG POLYPROTEIN"/>
    <property type="match status" value="1"/>
</dbReference>
<keyword evidence="1" id="KW-1133">Transmembrane helix</keyword>
<evidence type="ECO:0000256" key="1">
    <source>
        <dbReference type="SAM" id="Phobius"/>
    </source>
</evidence>
<dbReference type="InterPro" id="IPR043502">
    <property type="entry name" value="DNA/RNA_pol_sf"/>
</dbReference>
<dbReference type="InterPro" id="IPR032567">
    <property type="entry name" value="RTL1-rel"/>
</dbReference>
<reference evidence="2" key="1">
    <citation type="submission" date="2023-06" db="EMBL/GenBank/DDBJ databases">
        <title>Male Hemibagrus guttatus genome.</title>
        <authorList>
            <person name="Bian C."/>
        </authorList>
    </citation>
    <scope>NUCLEOTIDE SEQUENCE</scope>
    <source>
        <strain evidence="2">Male_cb2023</strain>
        <tissue evidence="2">Muscle</tissue>
    </source>
</reference>
<dbReference type="Gene3D" id="2.40.70.10">
    <property type="entry name" value="Acid Proteases"/>
    <property type="match status" value="1"/>
</dbReference>
<dbReference type="InterPro" id="IPR021109">
    <property type="entry name" value="Peptidase_aspartic_dom_sf"/>
</dbReference>
<dbReference type="EMBL" id="JAUCMX010000027">
    <property type="protein sequence ID" value="KAK3508753.1"/>
    <property type="molecule type" value="Genomic_DNA"/>
</dbReference>
<keyword evidence="1" id="KW-0472">Membrane</keyword>